<dbReference type="InterPro" id="IPR046373">
    <property type="entry name" value="Acyl-CoA_Oxase/DH_mid-dom_sf"/>
</dbReference>
<dbReference type="InterPro" id="IPR036400">
    <property type="entry name" value="Cyt_B5-like_heme/steroid_sf"/>
</dbReference>
<dbReference type="InterPro" id="IPR009100">
    <property type="entry name" value="AcylCoA_DH/oxidase_NM_dom_sf"/>
</dbReference>
<name>A0A6J3LQV3_9PEZI</name>
<dbReference type="GeneID" id="54363833"/>
<reference evidence="11" key="1">
    <citation type="submission" date="2020-01" db="EMBL/GenBank/DDBJ databases">
        <authorList>
            <consortium name="DOE Joint Genome Institute"/>
            <person name="Haridas S."/>
            <person name="Albert R."/>
            <person name="Binder M."/>
            <person name="Bloem J."/>
            <person name="Labutti K."/>
            <person name="Salamov A."/>
            <person name="Andreopoulos B."/>
            <person name="Baker S.E."/>
            <person name="Barry K."/>
            <person name="Bills G."/>
            <person name="Bluhm B.H."/>
            <person name="Cannon C."/>
            <person name="Castanera R."/>
            <person name="Culley D.E."/>
            <person name="Daum C."/>
            <person name="Ezra D."/>
            <person name="Gonzalez J.B."/>
            <person name="Henrissat B."/>
            <person name="Kuo A."/>
            <person name="Liang C."/>
            <person name="Lipzen A."/>
            <person name="Lutzoni F."/>
            <person name="Magnuson J."/>
            <person name="Mondo S."/>
            <person name="Nolan M."/>
            <person name="Ohm R."/>
            <person name="Pangilinan J."/>
            <person name="Park H.-J."/>
            <person name="Ramirez L."/>
            <person name="Alfaro M."/>
            <person name="Sun H."/>
            <person name="Tritt A."/>
            <person name="Yoshinaga Y."/>
            <person name="Zwiers L.-H."/>
            <person name="Turgeon B.G."/>
            <person name="Goodwin S.B."/>
            <person name="Spatafora J.W."/>
            <person name="Crous P.W."/>
            <person name="Grigoriev I.V."/>
        </authorList>
    </citation>
    <scope>NUCLEOTIDE SEQUENCE</scope>
    <source>
        <strain evidence="11">CBS 342.82</strain>
    </source>
</reference>
<organism evidence="11">
    <name type="scientific">Dissoconium aciculare CBS 342.82</name>
    <dbReference type="NCBI Taxonomy" id="1314786"/>
    <lineage>
        <taxon>Eukaryota</taxon>
        <taxon>Fungi</taxon>
        <taxon>Dikarya</taxon>
        <taxon>Ascomycota</taxon>
        <taxon>Pezizomycotina</taxon>
        <taxon>Dothideomycetes</taxon>
        <taxon>Dothideomycetidae</taxon>
        <taxon>Mycosphaerellales</taxon>
        <taxon>Dissoconiaceae</taxon>
        <taxon>Dissoconium</taxon>
    </lineage>
</organism>
<dbReference type="PROSITE" id="PS50255">
    <property type="entry name" value="CYTOCHROME_B5_2"/>
    <property type="match status" value="1"/>
</dbReference>
<keyword evidence="7" id="KW-0560">Oxidoreductase</keyword>
<evidence type="ECO:0000313" key="10">
    <source>
        <dbReference type="Proteomes" id="UP000504637"/>
    </source>
</evidence>
<dbReference type="Proteomes" id="UP000504637">
    <property type="component" value="Unplaced"/>
</dbReference>
<dbReference type="Gene3D" id="2.40.110.10">
    <property type="entry name" value="Butyryl-CoA Dehydrogenase, subunit A, domain 2"/>
    <property type="match status" value="1"/>
</dbReference>
<dbReference type="InterPro" id="IPR036250">
    <property type="entry name" value="AcylCo_DH-like_C"/>
</dbReference>
<keyword evidence="5" id="KW-0479">Metal-binding</keyword>
<dbReference type="SUPFAM" id="SSF56645">
    <property type="entry name" value="Acyl-CoA dehydrogenase NM domain-like"/>
    <property type="match status" value="1"/>
</dbReference>
<evidence type="ECO:0000256" key="1">
    <source>
        <dbReference type="ARBA" id="ARBA00001974"/>
    </source>
</evidence>
<dbReference type="SMART" id="SM01117">
    <property type="entry name" value="Cyt-b5"/>
    <property type="match status" value="1"/>
</dbReference>
<evidence type="ECO:0000256" key="8">
    <source>
        <dbReference type="ARBA" id="ARBA00023004"/>
    </source>
</evidence>
<dbReference type="InterPro" id="IPR013786">
    <property type="entry name" value="AcylCoA_DH/ox_N"/>
</dbReference>
<dbReference type="PROSITE" id="PS00072">
    <property type="entry name" value="ACYL_COA_DH_1"/>
    <property type="match status" value="1"/>
</dbReference>
<dbReference type="InterPro" id="IPR018506">
    <property type="entry name" value="Cyt_B5_heme-BS"/>
</dbReference>
<keyword evidence="3" id="KW-0349">Heme</keyword>
<dbReference type="Gene3D" id="3.10.120.10">
    <property type="entry name" value="Cytochrome b5-like heme/steroid binding domain"/>
    <property type="match status" value="1"/>
</dbReference>
<evidence type="ECO:0000256" key="3">
    <source>
        <dbReference type="ARBA" id="ARBA00022617"/>
    </source>
</evidence>
<dbReference type="Pfam" id="PF02770">
    <property type="entry name" value="Acyl-CoA_dh_M"/>
    <property type="match status" value="1"/>
</dbReference>
<comment type="cofactor">
    <cofactor evidence="1">
        <name>FAD</name>
        <dbReference type="ChEBI" id="CHEBI:57692"/>
    </cofactor>
</comment>
<dbReference type="RefSeq" id="XP_033455256.1">
    <property type="nucleotide sequence ID" value="XM_033606033.1"/>
</dbReference>
<reference evidence="11" key="2">
    <citation type="submission" date="2020-04" db="EMBL/GenBank/DDBJ databases">
        <authorList>
            <consortium name="NCBI Genome Project"/>
        </authorList>
    </citation>
    <scope>NUCLEOTIDE SEQUENCE</scope>
    <source>
        <strain evidence="11">CBS 342.82</strain>
    </source>
</reference>
<dbReference type="InterPro" id="IPR006091">
    <property type="entry name" value="Acyl-CoA_Oxase/DH_mid-dom"/>
</dbReference>
<dbReference type="GO" id="GO:0020037">
    <property type="term" value="F:heme binding"/>
    <property type="evidence" value="ECO:0007669"/>
    <property type="project" value="InterPro"/>
</dbReference>
<comment type="similarity">
    <text evidence="2">Belongs to the acyl-CoA dehydrogenase family.</text>
</comment>
<dbReference type="SUPFAM" id="SSF55856">
    <property type="entry name" value="Cytochrome b5-like heme/steroid binding domain"/>
    <property type="match status" value="1"/>
</dbReference>
<dbReference type="InterPro" id="IPR009075">
    <property type="entry name" value="AcylCo_DH/oxidase_C"/>
</dbReference>
<dbReference type="GO" id="GO:0033539">
    <property type="term" value="P:fatty acid beta-oxidation using acyl-CoA dehydrogenase"/>
    <property type="evidence" value="ECO:0007669"/>
    <property type="project" value="TreeGrafter"/>
</dbReference>
<dbReference type="InterPro" id="IPR001199">
    <property type="entry name" value="Cyt_B5-like_heme/steroid-bd"/>
</dbReference>
<keyword evidence="10" id="KW-1185">Reference proteome</keyword>
<sequence length="510" mass="56972">MSASITRAEVAKHNTEEDLWIIVDHKVYDLSEFVDAHPGGSVVLTQVAGQDATEAFYNLHRNEVLTNYKSLHIGTIEGEKPEVIEHKAGDLSTVPYGEPLWLTKQYYSPYFTDSHRTYQRAVREFVETHILPEARAAERDGTHISQELIDKMAANNFLACRLGPGKHMAGRTLLGGIKGEDFDYFHDMITSQEIARCNSRGFQDGNLAGMAIGLTAVHAWCENTELRERISKEVLSGKKKICLAVTEAFAGSDVAGLRTTAELSKDGSHYIVNGTKKWITNGVFCDYFVVACKSEKGYTVLLVERDENVDTKPIKTSYSPAAGTTYIEFNNVKVPKAHLLGPEHKGFQVVMSNFNHERWMMAGMVARWSRTALEECLKWAHQRIVFSKPLINQPVIRAKIARMITLVEANQAWLESVTYQMTKMSYAEQSKHLGGTIALLKNYSTRCAYEVADDATNIFGGRGITQTGMGWVVENFNRTNKFDAILGGTEEILADLGVRQAMRSMPNAKL</sequence>
<dbReference type="InterPro" id="IPR006089">
    <property type="entry name" value="Acyl-CoA_DH_CS"/>
</dbReference>
<keyword evidence="4" id="KW-0285">Flavoprotein</keyword>
<gene>
    <name evidence="11" type="ORF">K489DRAFT_385188</name>
</gene>
<evidence type="ECO:0000313" key="11">
    <source>
        <dbReference type="RefSeq" id="XP_033455256.1"/>
    </source>
</evidence>
<dbReference type="InterPro" id="IPR050741">
    <property type="entry name" value="Acyl-CoA_dehydrogenase"/>
</dbReference>
<dbReference type="GO" id="GO:0005737">
    <property type="term" value="C:cytoplasm"/>
    <property type="evidence" value="ECO:0007669"/>
    <property type="project" value="TreeGrafter"/>
</dbReference>
<dbReference type="InterPro" id="IPR037069">
    <property type="entry name" value="AcylCoA_DH/ox_N_sf"/>
</dbReference>
<feature type="domain" description="Cytochrome b5 heme-binding" evidence="9">
    <location>
        <begin position="2"/>
        <end position="77"/>
    </location>
</feature>
<reference evidence="11" key="3">
    <citation type="submission" date="2025-08" db="UniProtKB">
        <authorList>
            <consortium name="RefSeq"/>
        </authorList>
    </citation>
    <scope>IDENTIFICATION</scope>
    <source>
        <strain evidence="11">CBS 342.82</strain>
    </source>
</reference>
<dbReference type="OrthoDB" id="2588832at2759"/>
<dbReference type="GO" id="GO:0050660">
    <property type="term" value="F:flavin adenine dinucleotide binding"/>
    <property type="evidence" value="ECO:0007669"/>
    <property type="project" value="InterPro"/>
</dbReference>
<dbReference type="Pfam" id="PF00441">
    <property type="entry name" value="Acyl-CoA_dh_1"/>
    <property type="match status" value="1"/>
</dbReference>
<dbReference type="Pfam" id="PF00173">
    <property type="entry name" value="Cyt-b5"/>
    <property type="match status" value="1"/>
</dbReference>
<keyword evidence="8" id="KW-0408">Iron</keyword>
<dbReference type="PANTHER" id="PTHR48083:SF28">
    <property type="entry name" value="ACYL-COA DEHYDROGENASE FAMILY PROTEIN (AFU_ORTHOLOGUE AFUA_6G10880)-RELATED"/>
    <property type="match status" value="1"/>
</dbReference>
<evidence type="ECO:0000259" key="9">
    <source>
        <dbReference type="PROSITE" id="PS50255"/>
    </source>
</evidence>
<evidence type="ECO:0000256" key="6">
    <source>
        <dbReference type="ARBA" id="ARBA00022827"/>
    </source>
</evidence>
<dbReference type="PANTHER" id="PTHR48083">
    <property type="entry name" value="MEDIUM-CHAIN SPECIFIC ACYL-COA DEHYDROGENASE, MITOCHONDRIAL-RELATED"/>
    <property type="match status" value="1"/>
</dbReference>
<protein>
    <submittedName>
        <fullName evidence="11">Acyl-CoA dehydrogenase NM domain-like protein</fullName>
    </submittedName>
</protein>
<evidence type="ECO:0000256" key="5">
    <source>
        <dbReference type="ARBA" id="ARBA00022723"/>
    </source>
</evidence>
<dbReference type="Gene3D" id="1.20.140.10">
    <property type="entry name" value="Butyryl-CoA Dehydrogenase, subunit A, domain 3"/>
    <property type="match status" value="1"/>
</dbReference>
<evidence type="ECO:0000256" key="2">
    <source>
        <dbReference type="ARBA" id="ARBA00009347"/>
    </source>
</evidence>
<evidence type="ECO:0000256" key="4">
    <source>
        <dbReference type="ARBA" id="ARBA00022630"/>
    </source>
</evidence>
<dbReference type="GO" id="GO:0046872">
    <property type="term" value="F:metal ion binding"/>
    <property type="evidence" value="ECO:0007669"/>
    <property type="project" value="UniProtKB-KW"/>
</dbReference>
<dbReference type="SUPFAM" id="SSF47203">
    <property type="entry name" value="Acyl-CoA dehydrogenase C-terminal domain-like"/>
    <property type="match status" value="1"/>
</dbReference>
<dbReference type="GO" id="GO:0003995">
    <property type="term" value="F:acyl-CoA dehydrogenase activity"/>
    <property type="evidence" value="ECO:0007669"/>
    <property type="project" value="InterPro"/>
</dbReference>
<proteinExistence type="inferred from homology"/>
<keyword evidence="6" id="KW-0274">FAD</keyword>
<dbReference type="PROSITE" id="PS00191">
    <property type="entry name" value="CYTOCHROME_B5_1"/>
    <property type="match status" value="1"/>
</dbReference>
<evidence type="ECO:0000256" key="7">
    <source>
        <dbReference type="ARBA" id="ARBA00023002"/>
    </source>
</evidence>
<dbReference type="Gene3D" id="1.10.540.10">
    <property type="entry name" value="Acyl-CoA dehydrogenase/oxidase, N-terminal domain"/>
    <property type="match status" value="1"/>
</dbReference>
<dbReference type="AlphaFoldDB" id="A0A6J3LQV3"/>
<accession>A0A6J3LQV3</accession>
<dbReference type="Pfam" id="PF02771">
    <property type="entry name" value="Acyl-CoA_dh_N"/>
    <property type="match status" value="1"/>
</dbReference>